<protein>
    <recommendedName>
        <fullName evidence="6">Trimethyllysine dioxygenase, mitochondrial</fullName>
        <ecNumber evidence="5">1.14.11.8</ecNumber>
    </recommendedName>
    <alternativeName>
        <fullName evidence="13">Epsilon-trimethyllysine 2-oxoglutarate dioxygenase</fullName>
    </alternativeName>
    <alternativeName>
        <fullName evidence="12">TML hydroxylase</fullName>
    </alternativeName>
    <alternativeName>
        <fullName evidence="14">TML-alpha-ketoglutarate dioxygenase</fullName>
    </alternativeName>
</protein>
<evidence type="ECO:0000256" key="1">
    <source>
        <dbReference type="ARBA" id="ARBA00001954"/>
    </source>
</evidence>
<evidence type="ECO:0000313" key="20">
    <source>
        <dbReference type="Proteomes" id="UP000549394"/>
    </source>
</evidence>
<evidence type="ECO:0000259" key="17">
    <source>
        <dbReference type="Pfam" id="PF02668"/>
    </source>
</evidence>
<comment type="pathway">
    <text evidence="3">Amine and polyamine biosynthesis; carnitine biosynthesis.</text>
</comment>
<gene>
    <name evidence="19" type="ORF">DGYR_LOCUS7148</name>
</gene>
<dbReference type="InterPro" id="IPR010376">
    <property type="entry name" value="GBBH-like_N"/>
</dbReference>
<dbReference type="EC" id="1.14.11.8" evidence="5"/>
<dbReference type="PANTHER" id="PTHR10696:SF51">
    <property type="entry name" value="TRIMETHYLLYSINE DIOXYGENASE, MITOCHONDRIAL"/>
    <property type="match status" value="1"/>
</dbReference>
<evidence type="ECO:0000259" key="18">
    <source>
        <dbReference type="Pfam" id="PF06155"/>
    </source>
</evidence>
<dbReference type="Gene3D" id="3.60.130.10">
    <property type="entry name" value="Clavaminate synthase-like"/>
    <property type="match status" value="1"/>
</dbReference>
<dbReference type="FunFam" id="3.30.2020.30:FF:000002">
    <property type="entry name" value="Putative gamma-butyrobetaine dioxygenase"/>
    <property type="match status" value="1"/>
</dbReference>
<keyword evidence="10" id="KW-0560">Oxidoreductase</keyword>
<name>A0A7I8VW65_9ANNE</name>
<proteinExistence type="inferred from homology"/>
<keyword evidence="8" id="KW-0124">Carnitine biosynthesis</keyword>
<dbReference type="Pfam" id="PF02668">
    <property type="entry name" value="TauD"/>
    <property type="match status" value="1"/>
</dbReference>
<dbReference type="InterPro" id="IPR003819">
    <property type="entry name" value="TauD/TfdA-like"/>
</dbReference>
<dbReference type="GO" id="GO:0005506">
    <property type="term" value="F:iron ion binding"/>
    <property type="evidence" value="ECO:0007669"/>
    <property type="project" value="InterPro"/>
</dbReference>
<evidence type="ECO:0000256" key="13">
    <source>
        <dbReference type="ARBA" id="ARBA00031778"/>
    </source>
</evidence>
<keyword evidence="7" id="KW-0479">Metal-binding</keyword>
<dbReference type="FunFam" id="3.60.130.10:FF:000001">
    <property type="entry name" value="Trimethyllysine dioxygenase, mitochondrial"/>
    <property type="match status" value="1"/>
</dbReference>
<dbReference type="GO" id="GO:0005739">
    <property type="term" value="C:mitochondrion"/>
    <property type="evidence" value="ECO:0007669"/>
    <property type="project" value="TreeGrafter"/>
</dbReference>
<dbReference type="Pfam" id="PF06155">
    <property type="entry name" value="GBBH-like_N"/>
    <property type="match status" value="1"/>
</dbReference>
<dbReference type="CDD" id="cd00250">
    <property type="entry name" value="CAS_like"/>
    <property type="match status" value="1"/>
</dbReference>
<evidence type="ECO:0000256" key="16">
    <source>
        <dbReference type="ARBA" id="ARBA00049334"/>
    </source>
</evidence>
<evidence type="ECO:0000256" key="14">
    <source>
        <dbReference type="ARBA" id="ARBA00032283"/>
    </source>
</evidence>
<feature type="domain" description="Gamma-butyrobetaine hydroxylase-like N-terminal" evidence="18">
    <location>
        <begin position="34"/>
        <end position="108"/>
    </location>
</feature>
<keyword evidence="20" id="KW-1185">Reference proteome</keyword>
<dbReference type="InterPro" id="IPR038492">
    <property type="entry name" value="GBBH-like_N_sf"/>
</dbReference>
<keyword evidence="11" id="KW-0408">Iron</keyword>
<dbReference type="UniPathway" id="UPA00118"/>
<comment type="caution">
    <text evidence="19">The sequence shown here is derived from an EMBL/GenBank/DDBJ whole genome shotgun (WGS) entry which is preliminary data.</text>
</comment>
<comment type="cofactor">
    <cofactor evidence="1">
        <name>Fe(2+)</name>
        <dbReference type="ChEBI" id="CHEBI:29033"/>
    </cofactor>
</comment>
<evidence type="ECO:0000256" key="5">
    <source>
        <dbReference type="ARBA" id="ARBA00012267"/>
    </source>
</evidence>
<dbReference type="NCBIfam" id="TIGR02410">
    <property type="entry name" value="carnitine_TMLD"/>
    <property type="match status" value="1"/>
</dbReference>
<dbReference type="Gene3D" id="3.30.2020.30">
    <property type="match status" value="1"/>
</dbReference>
<dbReference type="SUPFAM" id="SSF51197">
    <property type="entry name" value="Clavaminate synthase-like"/>
    <property type="match status" value="1"/>
</dbReference>
<comment type="similarity">
    <text evidence="4">Belongs to the gamma-BBH/TMLD family.</text>
</comment>
<evidence type="ECO:0000256" key="11">
    <source>
        <dbReference type="ARBA" id="ARBA00023004"/>
    </source>
</evidence>
<dbReference type="AlphaFoldDB" id="A0A7I8VW65"/>
<dbReference type="GO" id="GO:0045329">
    <property type="term" value="P:carnitine biosynthetic process"/>
    <property type="evidence" value="ECO:0007669"/>
    <property type="project" value="UniProtKB-UniPathway"/>
</dbReference>
<dbReference type="PANTHER" id="PTHR10696">
    <property type="entry name" value="GAMMA-BUTYROBETAINE HYDROXYLASE-RELATED"/>
    <property type="match status" value="1"/>
</dbReference>
<dbReference type="InterPro" id="IPR050411">
    <property type="entry name" value="AlphaKG_dependent_hydroxylases"/>
</dbReference>
<dbReference type="InterPro" id="IPR042098">
    <property type="entry name" value="TauD-like_sf"/>
</dbReference>
<dbReference type="Proteomes" id="UP000549394">
    <property type="component" value="Unassembled WGS sequence"/>
</dbReference>
<dbReference type="GO" id="GO:0050353">
    <property type="term" value="F:trimethyllysine dioxygenase activity"/>
    <property type="evidence" value="ECO:0007669"/>
    <property type="project" value="UniProtKB-EC"/>
</dbReference>
<evidence type="ECO:0000256" key="8">
    <source>
        <dbReference type="ARBA" id="ARBA00022873"/>
    </source>
</evidence>
<evidence type="ECO:0000256" key="2">
    <source>
        <dbReference type="ARBA" id="ARBA00001961"/>
    </source>
</evidence>
<evidence type="ECO:0000256" key="9">
    <source>
        <dbReference type="ARBA" id="ARBA00022964"/>
    </source>
</evidence>
<feature type="domain" description="TauD/TfdA-like" evidence="17">
    <location>
        <begin position="142"/>
        <end position="369"/>
    </location>
</feature>
<evidence type="ECO:0000256" key="3">
    <source>
        <dbReference type="ARBA" id="ARBA00005022"/>
    </source>
</evidence>
<comment type="function">
    <text evidence="15">Converts trimethyllysine (TML) into hydroxytrimethyllysine (HTML).</text>
</comment>
<comment type="catalytic activity">
    <reaction evidence="16">
        <text>N(6),N(6),N(6)-trimethyl-L-lysine + 2-oxoglutarate + O2 = (3S)-3-hydroxy-N(6),N(6),N(6)-trimethyl-L-lysine + succinate + CO2</text>
        <dbReference type="Rhea" id="RHEA:14181"/>
        <dbReference type="ChEBI" id="CHEBI:15379"/>
        <dbReference type="ChEBI" id="CHEBI:16526"/>
        <dbReference type="ChEBI" id="CHEBI:16810"/>
        <dbReference type="ChEBI" id="CHEBI:30031"/>
        <dbReference type="ChEBI" id="CHEBI:58100"/>
        <dbReference type="ChEBI" id="CHEBI:141499"/>
        <dbReference type="EC" id="1.14.11.8"/>
    </reaction>
</comment>
<accession>A0A7I8VW65</accession>
<evidence type="ECO:0000256" key="10">
    <source>
        <dbReference type="ARBA" id="ARBA00023002"/>
    </source>
</evidence>
<evidence type="ECO:0000256" key="12">
    <source>
        <dbReference type="ARBA" id="ARBA00030363"/>
    </source>
</evidence>
<sequence length="385" mass="43993">MALFKSLQLLKNFSPDVLLYRKFATRIVDFTSSSVHLRYKGKIKEVNNIWLRDNCHCPKCFNNNTKQKIIIPPIIPSKIRAIQADINGTQLNITWGDGHKSSYDTDTLFKKTYPKTLPEKQLWDDSSMSKDKLGSSTYDQIISGDVTNLMNSLSIHGLGIVENVPTTPEDTEKLCESIVPIQNTIFGGFWTFTSDQHRADTAYTSLKLGVHTDTSYYVNPMGIQIFHCLHHEGEGGETLLADGFRAAEELRKQNPDYFDILLKYRVPHVYTGDHGNELYAEHSILSTDCYGQLEGVRYNHYDRSTILNIPDKDIGTWYKALKCLSKIMEDESSIFEIKLRPGTTILIDNWRVLHGRNSFTGKRIMSGCYYLRDDWINLAKRIAST</sequence>
<evidence type="ECO:0000313" key="19">
    <source>
        <dbReference type="EMBL" id="CAD5118832.1"/>
    </source>
</evidence>
<dbReference type="OrthoDB" id="408743at2759"/>
<evidence type="ECO:0000256" key="4">
    <source>
        <dbReference type="ARBA" id="ARBA00008654"/>
    </source>
</evidence>
<dbReference type="EMBL" id="CAJFCJ010000009">
    <property type="protein sequence ID" value="CAD5118832.1"/>
    <property type="molecule type" value="Genomic_DNA"/>
</dbReference>
<evidence type="ECO:0000256" key="7">
    <source>
        <dbReference type="ARBA" id="ARBA00022723"/>
    </source>
</evidence>
<comment type="cofactor">
    <cofactor evidence="2">
        <name>L-ascorbate</name>
        <dbReference type="ChEBI" id="CHEBI:38290"/>
    </cofactor>
</comment>
<keyword evidence="9" id="KW-0223">Dioxygenase</keyword>
<reference evidence="19 20" key="1">
    <citation type="submission" date="2020-08" db="EMBL/GenBank/DDBJ databases">
        <authorList>
            <person name="Hejnol A."/>
        </authorList>
    </citation>
    <scope>NUCLEOTIDE SEQUENCE [LARGE SCALE GENOMIC DNA]</scope>
</reference>
<dbReference type="InterPro" id="IPR012776">
    <property type="entry name" value="Trimethyllysine_dOase"/>
</dbReference>
<evidence type="ECO:0000256" key="6">
    <source>
        <dbReference type="ARBA" id="ARBA00016835"/>
    </source>
</evidence>
<organism evidence="19 20">
    <name type="scientific">Dimorphilus gyrociliatus</name>
    <dbReference type="NCBI Taxonomy" id="2664684"/>
    <lineage>
        <taxon>Eukaryota</taxon>
        <taxon>Metazoa</taxon>
        <taxon>Spiralia</taxon>
        <taxon>Lophotrochozoa</taxon>
        <taxon>Annelida</taxon>
        <taxon>Polychaeta</taxon>
        <taxon>Polychaeta incertae sedis</taxon>
        <taxon>Dinophilidae</taxon>
        <taxon>Dimorphilus</taxon>
    </lineage>
</organism>
<evidence type="ECO:0000256" key="15">
    <source>
        <dbReference type="ARBA" id="ARBA00046008"/>
    </source>
</evidence>